<dbReference type="GO" id="GO:0003724">
    <property type="term" value="F:RNA helicase activity"/>
    <property type="evidence" value="ECO:0007669"/>
    <property type="project" value="UniProtKB-EC"/>
</dbReference>
<evidence type="ECO:0000256" key="3">
    <source>
        <dbReference type="ARBA" id="ARBA00012552"/>
    </source>
</evidence>
<comment type="subcellular location">
    <subcellularLocation>
        <location evidence="1">Nucleus</location>
        <location evidence="1">Nucleolus</location>
    </subcellularLocation>
</comment>
<evidence type="ECO:0000313" key="17">
    <source>
        <dbReference type="Proteomes" id="UP000001396"/>
    </source>
</evidence>
<dbReference type="SMART" id="SM00490">
    <property type="entry name" value="HELICc"/>
    <property type="match status" value="1"/>
</dbReference>
<dbReference type="PANTHER" id="PTHR47958">
    <property type="entry name" value="ATP-DEPENDENT RNA HELICASE DBP3"/>
    <property type="match status" value="1"/>
</dbReference>
<dbReference type="SMART" id="SM00487">
    <property type="entry name" value="DEXDc"/>
    <property type="match status" value="1"/>
</dbReference>
<dbReference type="Pfam" id="PF00270">
    <property type="entry name" value="DEAD"/>
    <property type="match status" value="1"/>
</dbReference>
<feature type="compositionally biased region" description="Low complexity" evidence="13">
    <location>
        <begin position="12"/>
        <end position="27"/>
    </location>
</feature>
<keyword evidence="6 12" id="KW-0547">Nucleotide-binding</keyword>
<evidence type="ECO:0000256" key="12">
    <source>
        <dbReference type="RuleBase" id="RU000492"/>
    </source>
</evidence>
<evidence type="ECO:0000256" key="4">
    <source>
        <dbReference type="ARBA" id="ARBA00022517"/>
    </source>
</evidence>
<evidence type="ECO:0000259" key="14">
    <source>
        <dbReference type="PROSITE" id="PS51192"/>
    </source>
</evidence>
<dbReference type="GO" id="GO:0016787">
    <property type="term" value="F:hydrolase activity"/>
    <property type="evidence" value="ECO:0007669"/>
    <property type="project" value="UniProtKB-KW"/>
</dbReference>
<evidence type="ECO:0000259" key="15">
    <source>
        <dbReference type="PROSITE" id="PS51194"/>
    </source>
</evidence>
<dbReference type="Gene3D" id="3.40.50.300">
    <property type="entry name" value="P-loop containing nucleotide triphosphate hydrolases"/>
    <property type="match status" value="2"/>
</dbReference>
<dbReference type="PROSITE" id="PS51194">
    <property type="entry name" value="HELICASE_CTER"/>
    <property type="match status" value="1"/>
</dbReference>
<dbReference type="OMA" id="GQEHNEI"/>
<feature type="compositionally biased region" description="Basic residues" evidence="13">
    <location>
        <begin position="66"/>
        <end position="76"/>
    </location>
</feature>
<evidence type="ECO:0000256" key="5">
    <source>
        <dbReference type="ARBA" id="ARBA00022552"/>
    </source>
</evidence>
<evidence type="ECO:0000256" key="13">
    <source>
        <dbReference type="SAM" id="MobiDB-lite"/>
    </source>
</evidence>
<dbReference type="GO" id="GO:0005524">
    <property type="term" value="F:ATP binding"/>
    <property type="evidence" value="ECO:0007669"/>
    <property type="project" value="UniProtKB-KW"/>
</dbReference>
<sequence length="771" mass="87944">MKGGVGGKGAKARGAIKGGKQQNPKNAGKGKKQQQHQQKVQQKLNPIKDIQNNERKKLVQAQLQKQRLKSFKRTKSSRGNDGELEDVDDISLAEYRQSEVNTDKRQKDHVYEGGDEYDDFDILNGSSMPVFEYAADDIASMEILGQDQQHLNRGGRKMRTQEDIDEDNENSIANNNNIRKMSKKEKAKQKFDKKIKDAKMIHLKQLPSFKRLFWRDTNRLSAEEQLAIRKKHKIRIEFNEIKTNDYVVSTTEKKTTVIPRPITTFEDRDIPKEMAKFIEFLKIKHKSIREPTPVQMQSWSAVLSGNDVLTIAQTGSGKTLGYLLPTIPHIMAQMRAAKNQQKTAPDGTPIESLSSVKGPIVLVIVPTRELAQQVESVCKPLRTKFGIHSLAVYGGIKAHEQKEILSEEHNEIVIATPGRLVDLIERSHQVAGLLSRVTMLIFDEADRMLQMGFGDQLQKISEQIRPDRQTLMFSATFPKPMQEAAGKWLKRHLKIRVKSSTANQENTSVITKNVKQVVTIVDKAEEKYEHFLKFIKSVNDREQSMRNRSLILVFVNQIRKVEPLQKRLEKSLATDKSKKRPTKIGCMHGDMKQEERDQTIKDFKSGKTTVLISTDILGRGIHINNLRFIINYDFPLSLDQYIHRVGRTGRQGNKGHSVSYFDPTIDKTMATGLVNILKECDQTVKPDLIELASSSQVPQEATPVFTTQENGEEDDDQDEDELDTDDSDFDFDMKDNDENSDDEDDGDVQFEDAEDDDEDEYEEEDEEEDDE</sequence>
<keyword evidence="17" id="KW-1185">Reference proteome</keyword>
<dbReference type="InterPro" id="IPR044742">
    <property type="entry name" value="DEAD/DEAH_RhlB"/>
</dbReference>
<keyword evidence="9 12" id="KW-0067">ATP-binding</keyword>
<dbReference type="Proteomes" id="UP000001396">
    <property type="component" value="Unassembled WGS sequence"/>
</dbReference>
<dbReference type="RefSeq" id="XP_020437462.1">
    <property type="nucleotide sequence ID" value="XM_020573345.1"/>
</dbReference>
<keyword evidence="8 12" id="KW-0347">Helicase</keyword>
<comment type="caution">
    <text evidence="16">The sequence shown here is derived from an EMBL/GenBank/DDBJ whole genome shotgun (WGS) entry which is preliminary data.</text>
</comment>
<dbReference type="GO" id="GO:0003676">
    <property type="term" value="F:nucleic acid binding"/>
    <property type="evidence" value="ECO:0007669"/>
    <property type="project" value="InterPro"/>
</dbReference>
<feature type="region of interest" description="Disordered" evidence="13">
    <location>
        <begin position="691"/>
        <end position="771"/>
    </location>
</feature>
<evidence type="ECO:0000256" key="1">
    <source>
        <dbReference type="ARBA" id="ARBA00004604"/>
    </source>
</evidence>
<keyword evidence="5" id="KW-0698">rRNA processing</keyword>
<evidence type="ECO:0000313" key="16">
    <source>
        <dbReference type="EMBL" id="EFA85353.1"/>
    </source>
</evidence>
<dbReference type="Pfam" id="PF00271">
    <property type="entry name" value="Helicase_C"/>
    <property type="match status" value="1"/>
</dbReference>
<dbReference type="PROSITE" id="PS51192">
    <property type="entry name" value="HELICASE_ATP_BIND_1"/>
    <property type="match status" value="1"/>
</dbReference>
<dbReference type="GeneID" id="31357881"/>
<evidence type="ECO:0000256" key="11">
    <source>
        <dbReference type="ARBA" id="ARBA00037449"/>
    </source>
</evidence>
<keyword evidence="10" id="KW-0539">Nucleus</keyword>
<feature type="region of interest" description="Disordered" evidence="13">
    <location>
        <begin position="1"/>
        <end position="90"/>
    </location>
</feature>
<comment type="function">
    <text evidence="11">ATP-dependent RNA helicase required for 60S ribosomal subunit synthesis. Involved in efficient pre-rRNA processing, predominantly at site A3, which is necessary for the normal formation of 25S and 5.8S rRNAs.</text>
</comment>
<dbReference type="InterPro" id="IPR000629">
    <property type="entry name" value="RNA-helicase_DEAD-box_CS"/>
</dbReference>
<dbReference type="CDD" id="cd00268">
    <property type="entry name" value="DEADc"/>
    <property type="match status" value="1"/>
</dbReference>
<proteinExistence type="inferred from homology"/>
<feature type="compositionally biased region" description="Acidic residues" evidence="13">
    <location>
        <begin position="738"/>
        <end position="771"/>
    </location>
</feature>
<dbReference type="InterPro" id="IPR027417">
    <property type="entry name" value="P-loop_NTPase"/>
</dbReference>
<evidence type="ECO:0000256" key="10">
    <source>
        <dbReference type="ARBA" id="ARBA00023242"/>
    </source>
</evidence>
<dbReference type="PROSITE" id="PS00039">
    <property type="entry name" value="DEAD_ATP_HELICASE"/>
    <property type="match status" value="1"/>
</dbReference>
<gene>
    <name evidence="16" type="ORF">PPL_02356</name>
</gene>
<dbReference type="EMBL" id="ADBJ01000008">
    <property type="protein sequence ID" value="EFA85353.1"/>
    <property type="molecule type" value="Genomic_DNA"/>
</dbReference>
<dbReference type="InterPro" id="IPR014001">
    <property type="entry name" value="Helicase_ATP-bd"/>
</dbReference>
<dbReference type="SUPFAM" id="SSF52540">
    <property type="entry name" value="P-loop containing nucleoside triphosphate hydrolases"/>
    <property type="match status" value="1"/>
</dbReference>
<dbReference type="InterPro" id="IPR011545">
    <property type="entry name" value="DEAD/DEAH_box_helicase_dom"/>
</dbReference>
<dbReference type="EC" id="3.6.4.13" evidence="3"/>
<evidence type="ECO:0000256" key="6">
    <source>
        <dbReference type="ARBA" id="ARBA00022741"/>
    </source>
</evidence>
<feature type="domain" description="Helicase ATP-binding" evidence="14">
    <location>
        <begin position="299"/>
        <end position="495"/>
    </location>
</feature>
<dbReference type="InParanoid" id="D3B229"/>
<dbReference type="STRING" id="670386.D3B229"/>
<reference evidence="16 17" key="1">
    <citation type="journal article" date="2011" name="Genome Res.">
        <title>Phylogeny-wide analysis of social amoeba genomes highlights ancient origins for complex intercellular communication.</title>
        <authorList>
            <person name="Heidel A.J."/>
            <person name="Lawal H.M."/>
            <person name="Felder M."/>
            <person name="Schilde C."/>
            <person name="Helps N.R."/>
            <person name="Tunggal B."/>
            <person name="Rivero F."/>
            <person name="John U."/>
            <person name="Schleicher M."/>
            <person name="Eichinger L."/>
            <person name="Platzer M."/>
            <person name="Noegel A.A."/>
            <person name="Schaap P."/>
            <person name="Gloeckner G."/>
        </authorList>
    </citation>
    <scope>NUCLEOTIDE SEQUENCE [LARGE SCALE GENOMIC DNA]</scope>
    <source>
        <strain evidence="17">ATCC 26659 / Pp 5 / PN500</strain>
    </source>
</reference>
<evidence type="ECO:0000256" key="7">
    <source>
        <dbReference type="ARBA" id="ARBA00022801"/>
    </source>
</evidence>
<organism evidence="16 17">
    <name type="scientific">Heterostelium pallidum (strain ATCC 26659 / Pp 5 / PN500)</name>
    <name type="common">Cellular slime mold</name>
    <name type="synonym">Polysphondylium pallidum</name>
    <dbReference type="NCBI Taxonomy" id="670386"/>
    <lineage>
        <taxon>Eukaryota</taxon>
        <taxon>Amoebozoa</taxon>
        <taxon>Evosea</taxon>
        <taxon>Eumycetozoa</taxon>
        <taxon>Dictyostelia</taxon>
        <taxon>Acytosteliales</taxon>
        <taxon>Acytosteliaceae</taxon>
        <taxon>Heterostelium</taxon>
    </lineage>
</organism>
<name>D3B229_HETP5</name>
<evidence type="ECO:0000256" key="2">
    <source>
        <dbReference type="ARBA" id="ARBA00009334"/>
    </source>
</evidence>
<keyword evidence="7 12" id="KW-0378">Hydrolase</keyword>
<feature type="compositionally biased region" description="Polar residues" evidence="13">
    <location>
        <begin position="692"/>
        <end position="709"/>
    </location>
</feature>
<dbReference type="InterPro" id="IPR001650">
    <property type="entry name" value="Helicase_C-like"/>
</dbReference>
<feature type="domain" description="Helicase C-terminal" evidence="15">
    <location>
        <begin position="530"/>
        <end position="692"/>
    </location>
</feature>
<protein>
    <recommendedName>
        <fullName evidence="3">RNA helicase</fullName>
        <ecNumber evidence="3">3.6.4.13</ecNumber>
    </recommendedName>
</protein>
<dbReference type="AlphaFoldDB" id="D3B229"/>
<comment type="similarity">
    <text evidence="2">Belongs to the DEAD box helicase family. DDX5/DBP2 subfamily.</text>
</comment>
<accession>D3B229</accession>
<evidence type="ECO:0000256" key="9">
    <source>
        <dbReference type="ARBA" id="ARBA00022840"/>
    </source>
</evidence>
<evidence type="ECO:0000256" key="8">
    <source>
        <dbReference type="ARBA" id="ARBA00022806"/>
    </source>
</evidence>
<feature type="compositionally biased region" description="Acidic residues" evidence="13">
    <location>
        <begin position="710"/>
        <end position="730"/>
    </location>
</feature>
<dbReference type="CDD" id="cd18787">
    <property type="entry name" value="SF2_C_DEAD"/>
    <property type="match status" value="1"/>
</dbReference>
<keyword evidence="4" id="KW-0690">Ribosome biogenesis</keyword>